<accession>A0AAD4VGP3</accession>
<name>A0AAD4VGP3_PRUDU</name>
<gene>
    <name evidence="1" type="ORF">L3X38_032609</name>
</gene>
<keyword evidence="2" id="KW-1185">Reference proteome</keyword>
<comment type="caution">
    <text evidence="1">The sequence shown here is derived from an EMBL/GenBank/DDBJ whole genome shotgun (WGS) entry which is preliminary data.</text>
</comment>
<evidence type="ECO:0000313" key="2">
    <source>
        <dbReference type="Proteomes" id="UP001054821"/>
    </source>
</evidence>
<dbReference type="AlphaFoldDB" id="A0AAD4VGP3"/>
<dbReference type="EMBL" id="JAJFAZ020000006">
    <property type="protein sequence ID" value="KAI5323537.1"/>
    <property type="molecule type" value="Genomic_DNA"/>
</dbReference>
<reference evidence="1 2" key="1">
    <citation type="journal article" date="2022" name="G3 (Bethesda)">
        <title>Whole-genome sequence and methylome profiling of the almond [Prunus dulcis (Mill.) D.A. Webb] cultivar 'Nonpareil'.</title>
        <authorList>
            <person name="D'Amico-Willman K.M."/>
            <person name="Ouma W.Z."/>
            <person name="Meulia T."/>
            <person name="Sideli G.M."/>
            <person name="Gradziel T.M."/>
            <person name="Fresnedo-Ramirez J."/>
        </authorList>
    </citation>
    <scope>NUCLEOTIDE SEQUENCE [LARGE SCALE GENOMIC DNA]</scope>
    <source>
        <strain evidence="1">Clone GOH B32 T37-40</strain>
    </source>
</reference>
<proteinExistence type="predicted"/>
<organism evidence="1 2">
    <name type="scientific">Prunus dulcis</name>
    <name type="common">Almond</name>
    <name type="synonym">Amygdalus dulcis</name>
    <dbReference type="NCBI Taxonomy" id="3755"/>
    <lineage>
        <taxon>Eukaryota</taxon>
        <taxon>Viridiplantae</taxon>
        <taxon>Streptophyta</taxon>
        <taxon>Embryophyta</taxon>
        <taxon>Tracheophyta</taxon>
        <taxon>Spermatophyta</taxon>
        <taxon>Magnoliopsida</taxon>
        <taxon>eudicotyledons</taxon>
        <taxon>Gunneridae</taxon>
        <taxon>Pentapetalae</taxon>
        <taxon>rosids</taxon>
        <taxon>fabids</taxon>
        <taxon>Rosales</taxon>
        <taxon>Rosaceae</taxon>
        <taxon>Amygdaloideae</taxon>
        <taxon>Amygdaleae</taxon>
        <taxon>Prunus</taxon>
    </lineage>
</organism>
<protein>
    <submittedName>
        <fullName evidence="1">Uncharacterized protein</fullName>
    </submittedName>
</protein>
<sequence>MKIRVEPPPHFQRLYTIIGVYGCHLKGPFSGQLLAAGGVDANDNTDHGWIFIFDQQKGLDRAFHIVMSQAQHR</sequence>
<evidence type="ECO:0000313" key="1">
    <source>
        <dbReference type="EMBL" id="KAI5323537.1"/>
    </source>
</evidence>
<dbReference type="Proteomes" id="UP001054821">
    <property type="component" value="Chromosome 6"/>
</dbReference>